<reference evidence="2 3" key="2">
    <citation type="submission" date="2018-11" db="EMBL/GenBank/DDBJ databases">
        <authorList>
            <consortium name="Pathogen Informatics"/>
        </authorList>
    </citation>
    <scope>NUCLEOTIDE SEQUENCE [LARGE SCALE GENOMIC DNA]</scope>
</reference>
<dbReference type="CDD" id="cd05380">
    <property type="entry name" value="CAP_euk"/>
    <property type="match status" value="1"/>
</dbReference>
<dbReference type="Gene3D" id="3.40.33.10">
    <property type="entry name" value="CAP"/>
    <property type="match status" value="1"/>
</dbReference>
<protein>
    <submittedName>
        <fullName evidence="4">SCP domain-containing protein</fullName>
    </submittedName>
</protein>
<reference evidence="4" key="1">
    <citation type="submission" date="2016-06" db="UniProtKB">
        <authorList>
            <consortium name="WormBaseParasite"/>
        </authorList>
    </citation>
    <scope>IDENTIFICATION</scope>
</reference>
<dbReference type="EMBL" id="UYWY01008396">
    <property type="protein sequence ID" value="VDM31402.1"/>
    <property type="molecule type" value="Genomic_DNA"/>
</dbReference>
<organism evidence="3 4">
    <name type="scientific">Toxocara canis</name>
    <name type="common">Canine roundworm</name>
    <dbReference type="NCBI Taxonomy" id="6265"/>
    <lineage>
        <taxon>Eukaryota</taxon>
        <taxon>Metazoa</taxon>
        <taxon>Ecdysozoa</taxon>
        <taxon>Nematoda</taxon>
        <taxon>Chromadorea</taxon>
        <taxon>Rhabditida</taxon>
        <taxon>Spirurina</taxon>
        <taxon>Ascaridomorpha</taxon>
        <taxon>Ascaridoidea</taxon>
        <taxon>Toxocaridae</taxon>
        <taxon>Toxocara</taxon>
    </lineage>
</organism>
<keyword evidence="3" id="KW-1185">Reference proteome</keyword>
<dbReference type="WBParaSite" id="TCNE_0000464701-mRNA-1">
    <property type="protein sequence ID" value="TCNE_0000464701-mRNA-1"/>
    <property type="gene ID" value="TCNE_0000464701"/>
</dbReference>
<dbReference type="Proteomes" id="UP000050794">
    <property type="component" value="Unassembled WGS sequence"/>
</dbReference>
<name>A0A183U827_TOXCA</name>
<sequence length="119" mass="13817">MFRSVEVAMEAMEEWWAELEQYNASSNPNIIFDKDVFEYAESWSQVYATMAWGEATKIGCGIKNCTLKNTEWSVITCHYDREAITCSVCIQPSLIVAKCEFRKGQSFPTLCLRRHEEER</sequence>
<dbReference type="Pfam" id="PF00188">
    <property type="entry name" value="CAP"/>
    <property type="match status" value="1"/>
</dbReference>
<evidence type="ECO:0000313" key="4">
    <source>
        <dbReference type="WBParaSite" id="TCNE_0000464701-mRNA-1"/>
    </source>
</evidence>
<evidence type="ECO:0000259" key="1">
    <source>
        <dbReference type="Pfam" id="PF00188"/>
    </source>
</evidence>
<evidence type="ECO:0000313" key="3">
    <source>
        <dbReference type="Proteomes" id="UP000050794"/>
    </source>
</evidence>
<dbReference type="InterPro" id="IPR035940">
    <property type="entry name" value="CAP_sf"/>
</dbReference>
<proteinExistence type="predicted"/>
<evidence type="ECO:0000313" key="2">
    <source>
        <dbReference type="EMBL" id="VDM31402.1"/>
    </source>
</evidence>
<accession>A0A183U827</accession>
<feature type="domain" description="SCP" evidence="1">
    <location>
        <begin position="7"/>
        <end position="79"/>
    </location>
</feature>
<dbReference type="SUPFAM" id="SSF55797">
    <property type="entry name" value="PR-1-like"/>
    <property type="match status" value="1"/>
</dbReference>
<dbReference type="InterPro" id="IPR014044">
    <property type="entry name" value="CAP_dom"/>
</dbReference>
<dbReference type="AlphaFoldDB" id="A0A183U827"/>
<gene>
    <name evidence="2" type="ORF">TCNE_LOCUS4645</name>
</gene>